<organism evidence="2 3">
    <name type="scientific">Paracoccus liaowanqingii</name>
    <dbReference type="NCBI Taxonomy" id="2560053"/>
    <lineage>
        <taxon>Bacteria</taxon>
        <taxon>Pseudomonadati</taxon>
        <taxon>Pseudomonadota</taxon>
        <taxon>Alphaproteobacteria</taxon>
        <taxon>Rhodobacterales</taxon>
        <taxon>Paracoccaceae</taxon>
        <taxon>Paracoccus</taxon>
    </lineage>
</organism>
<proteinExistence type="predicted"/>
<reference evidence="3" key="1">
    <citation type="submission" date="2019-03" db="EMBL/GenBank/DDBJ databases">
        <authorList>
            <person name="Li J."/>
        </authorList>
    </citation>
    <scope>NUCLEOTIDE SEQUENCE [LARGE SCALE GENOMIC DNA]</scope>
    <source>
        <strain evidence="3">2251</strain>
    </source>
</reference>
<dbReference type="KEGG" id="plia:E4191_10805"/>
<evidence type="ECO:0008006" key="4">
    <source>
        <dbReference type="Google" id="ProtNLM"/>
    </source>
</evidence>
<dbReference type="RefSeq" id="WP_135313418.1">
    <property type="nucleotide sequence ID" value="NZ_CP038439.1"/>
</dbReference>
<dbReference type="Proteomes" id="UP000296374">
    <property type="component" value="Chromosome"/>
</dbReference>
<name>A0A4P7HLU5_9RHOB</name>
<dbReference type="SUPFAM" id="SSF48452">
    <property type="entry name" value="TPR-like"/>
    <property type="match status" value="1"/>
</dbReference>
<feature type="signal peptide" evidence="1">
    <location>
        <begin position="1"/>
        <end position="19"/>
    </location>
</feature>
<evidence type="ECO:0000256" key="1">
    <source>
        <dbReference type="SAM" id="SignalP"/>
    </source>
</evidence>
<gene>
    <name evidence="2" type="ORF">E4191_10805</name>
</gene>
<dbReference type="InterPro" id="IPR011990">
    <property type="entry name" value="TPR-like_helical_dom_sf"/>
</dbReference>
<feature type="chain" id="PRO_5020767566" description="Tetratricopeptide repeat protein" evidence="1">
    <location>
        <begin position="20"/>
        <end position="373"/>
    </location>
</feature>
<dbReference type="AlphaFoldDB" id="A0A4P7HLU5"/>
<sequence>MLTRPLAVFLALLPVLAGAQNDRAPFNDVEVHQLDAARSLMAAGEYEAAEAALAVMSHTSLSSAVARSEQQKLLGQVSLQLKDYDGAIAAFTNVIDFPRADRTTALTHRCYAYLQLNLLLDAQRDCSEAKYILRHAYKAGAAGAPSEAMLDYRQLSFDMVEAQLLARAGRSKQALELVEAAIQRVRLRDAEGRLSIRDYWGLFLYSAEILGDRGKYRDALARLDEISMVLPDAERHRLLSVRASVLRRSGDIDGAVEAWSEAYSAALAHGLSPEAALDYMFFSCTSLLQEHKDEQALAPCGIIANNAPGNALYAEANAVAMARARGLLSAAVEIERAAKLRQNSSMAVVVVQELVKQLPDIGETLRYLKLITP</sequence>
<evidence type="ECO:0000313" key="3">
    <source>
        <dbReference type="Proteomes" id="UP000296374"/>
    </source>
</evidence>
<dbReference type="Gene3D" id="1.25.40.10">
    <property type="entry name" value="Tetratricopeptide repeat domain"/>
    <property type="match status" value="2"/>
</dbReference>
<protein>
    <recommendedName>
        <fullName evidence="4">Tetratricopeptide repeat protein</fullName>
    </recommendedName>
</protein>
<evidence type="ECO:0000313" key="2">
    <source>
        <dbReference type="EMBL" id="QBX35135.1"/>
    </source>
</evidence>
<keyword evidence="1" id="KW-0732">Signal</keyword>
<dbReference type="EMBL" id="CP038439">
    <property type="protein sequence ID" value="QBX35135.1"/>
    <property type="molecule type" value="Genomic_DNA"/>
</dbReference>
<accession>A0A4P7HLU5</accession>